<evidence type="ECO:0000313" key="3">
    <source>
        <dbReference type="EMBL" id="SEC20612.1"/>
    </source>
</evidence>
<keyword evidence="2" id="KW-0472">Membrane</keyword>
<dbReference type="Proteomes" id="UP000183750">
    <property type="component" value="Unassembled WGS sequence"/>
</dbReference>
<feature type="compositionally biased region" description="Basic and acidic residues" evidence="1">
    <location>
        <begin position="155"/>
        <end position="167"/>
    </location>
</feature>
<reference evidence="4" key="1">
    <citation type="submission" date="2016-10" db="EMBL/GenBank/DDBJ databases">
        <authorList>
            <person name="Varghese N."/>
            <person name="Submissions S."/>
        </authorList>
    </citation>
    <scope>NUCLEOTIDE SEQUENCE [LARGE SCALE GENOMIC DNA]</scope>
    <source>
        <strain evidence="4">DSM 16089</strain>
    </source>
</reference>
<accession>A0A1H4QM00</accession>
<protein>
    <submittedName>
        <fullName evidence="3">Uncharacterized protein</fullName>
    </submittedName>
</protein>
<evidence type="ECO:0000256" key="1">
    <source>
        <dbReference type="SAM" id="MobiDB-lite"/>
    </source>
</evidence>
<dbReference type="OrthoDB" id="5071374at2"/>
<keyword evidence="4" id="KW-1185">Reference proteome</keyword>
<dbReference type="EMBL" id="FNSQ01000005">
    <property type="protein sequence ID" value="SEC20612.1"/>
    <property type="molecule type" value="Genomic_DNA"/>
</dbReference>
<dbReference type="AlphaFoldDB" id="A0A1H4QM00"/>
<name>A0A1H4QM00_9MICO</name>
<keyword evidence="2" id="KW-0812">Transmembrane</keyword>
<sequence length="167" mass="18664">MDNALLFIIVIMVVLVIAVFLPRWIRRSSRSAGDRASQRYTERRRSEILDALSRTVVVHAPESVVREIVDTAVLQQPRRFSALSDGGYGIRFIESDDAVARLVGDPQGTRLQLDGFREYLGIPNTSASWAELRTRVSEAAVARGLTAHDGPAAAHRRDPETERWNIV</sequence>
<gene>
    <name evidence="3" type="ORF">SAMN04489807_3143</name>
</gene>
<evidence type="ECO:0000256" key="2">
    <source>
        <dbReference type="SAM" id="Phobius"/>
    </source>
</evidence>
<organism evidence="3 4">
    <name type="scientific">Microbacterium hydrocarbonoxydans</name>
    <dbReference type="NCBI Taxonomy" id="273678"/>
    <lineage>
        <taxon>Bacteria</taxon>
        <taxon>Bacillati</taxon>
        <taxon>Actinomycetota</taxon>
        <taxon>Actinomycetes</taxon>
        <taxon>Micrococcales</taxon>
        <taxon>Microbacteriaceae</taxon>
        <taxon>Microbacterium</taxon>
    </lineage>
</organism>
<dbReference type="RefSeq" id="WP_060926396.1">
    <property type="nucleotide sequence ID" value="NZ_FNSQ01000005.1"/>
</dbReference>
<feature type="transmembrane region" description="Helical" evidence="2">
    <location>
        <begin position="6"/>
        <end position="25"/>
    </location>
</feature>
<keyword evidence="2" id="KW-1133">Transmembrane helix</keyword>
<feature type="region of interest" description="Disordered" evidence="1">
    <location>
        <begin position="148"/>
        <end position="167"/>
    </location>
</feature>
<proteinExistence type="predicted"/>
<evidence type="ECO:0000313" key="4">
    <source>
        <dbReference type="Proteomes" id="UP000183750"/>
    </source>
</evidence>